<proteinExistence type="predicted"/>
<evidence type="ECO:0000313" key="2">
    <source>
        <dbReference type="EMBL" id="CDO72637.1"/>
    </source>
</evidence>
<feature type="region of interest" description="Disordered" evidence="1">
    <location>
        <begin position="1"/>
        <end position="54"/>
    </location>
</feature>
<dbReference type="HOGENOM" id="CLU_005726_6_1_1"/>
<sequence>MGKFRAHRLDETPQTFAENCPSDYTDLDTATGSGSDTDDPCDAGSESDEEQFRHTWAQLREERRAKAAAQRLQRLRNTSIRSVEHHLDGPIDREGGAHDKTGKKHGPYKIGGDSLRTAQRKRQKITDAARQAGCSLDSTEVQQRLQSITSRPTEKLVQRKLSSFFTRDLSTNIPAPSIEHPAPESGSESGSSLRVDSDTDSGDIDVPLVQLIAPPALSQAQTGGSTQDSTTTANEAITLTNDAIAAAAYTEDILETATPKTTPQLLALADECRCKARKAHDYRAEVLFASLVDFYKWSPHQGRLRAALRISRNHQRGPAFARVLCAQARHFEATESLKPSRQGHKTQGESVLDNEAVMLGVQSWLRTLEAGQVTPKLLQTHLNTTLLPSLSLRKKSLSLRQARRWLWCLGYQQKRHSKGVYWDGHERRDVKKRRKAYLDEIEKIEPYMATYEGPYMEESTAAMLDDEGKEHIVIVHDESGFHANDYQGNYWLKGGEHVLKKKDKGWLIMVSGFICQRYGNVALTDELLAENAKLPQGERLDVTDSRVTIYPSSRKGSDNYWNMEQMIEQLQNAIPIAHRLFPNAVIHWIFDNSSCHGSLAKDALTVTKMNVNPGGKNVPLMHDTVLPADNPWGLGGWRQTMQFDPVLPDNDEFKAFEGQPKGMRRILHERGLLKPGMVGDCQACKQSKSRKAHVTGATEDELERIDEDEEFDTEDEDEGRSKECCMRRVLSMQQDFQDEKSMLEQVIEQAGDVCHFLPKFHPELNPIEYYWGWAKNYFREWSTGNFARAKQLVQEALDACPLITIRRFFRRAFRYLSVYRLGATGVAAEYAVRKFRSHRQVWMMDLDQAEAERKAKLARDIKHSLAIWRFF</sequence>
<feature type="compositionally biased region" description="Acidic residues" evidence="1">
    <location>
        <begin position="698"/>
        <end position="718"/>
    </location>
</feature>
<dbReference type="Proteomes" id="UP000029665">
    <property type="component" value="Unassembled WGS sequence"/>
</dbReference>
<name>A0A060SDP8_PYCCI</name>
<feature type="region of interest" description="Disordered" evidence="1">
    <location>
        <begin position="87"/>
        <end position="132"/>
    </location>
</feature>
<feature type="compositionally biased region" description="Basic and acidic residues" evidence="1">
    <location>
        <begin position="87"/>
        <end position="100"/>
    </location>
</feature>
<dbReference type="STRING" id="5643.A0A060SDP8"/>
<dbReference type="PANTHER" id="PTHR35871">
    <property type="entry name" value="EXPRESSED PROTEIN"/>
    <property type="match status" value="1"/>
</dbReference>
<evidence type="ECO:0008006" key="4">
    <source>
        <dbReference type="Google" id="ProtNLM"/>
    </source>
</evidence>
<feature type="region of interest" description="Disordered" evidence="1">
    <location>
        <begin position="171"/>
        <end position="199"/>
    </location>
</feature>
<feature type="region of interest" description="Disordered" evidence="1">
    <location>
        <begin position="689"/>
        <end position="718"/>
    </location>
</feature>
<evidence type="ECO:0000313" key="3">
    <source>
        <dbReference type="Proteomes" id="UP000029665"/>
    </source>
</evidence>
<keyword evidence="3" id="KW-1185">Reference proteome</keyword>
<evidence type="ECO:0000256" key="1">
    <source>
        <dbReference type="SAM" id="MobiDB-lite"/>
    </source>
</evidence>
<organism evidence="2 3">
    <name type="scientific">Pycnoporus cinnabarinus</name>
    <name type="common">Cinnabar-red polypore</name>
    <name type="synonym">Trametes cinnabarina</name>
    <dbReference type="NCBI Taxonomy" id="5643"/>
    <lineage>
        <taxon>Eukaryota</taxon>
        <taxon>Fungi</taxon>
        <taxon>Dikarya</taxon>
        <taxon>Basidiomycota</taxon>
        <taxon>Agaricomycotina</taxon>
        <taxon>Agaricomycetes</taxon>
        <taxon>Polyporales</taxon>
        <taxon>Polyporaceae</taxon>
        <taxon>Trametes</taxon>
    </lineage>
</organism>
<reference evidence="2" key="1">
    <citation type="submission" date="2014-01" db="EMBL/GenBank/DDBJ databases">
        <title>The genome of the white-rot fungus Pycnoporus cinnabarinus: a basidiomycete model with a versatile arsenal for lignocellulosic biomass breakdown.</title>
        <authorList>
            <person name="Levasseur A."/>
            <person name="Lomascolo A."/>
            <person name="Ruiz-Duenas F.J."/>
            <person name="Uzan E."/>
            <person name="Piumi F."/>
            <person name="Kues U."/>
            <person name="Ram A.F.J."/>
            <person name="Murat C."/>
            <person name="Haon M."/>
            <person name="Benoit I."/>
            <person name="Arfi Y."/>
            <person name="Chevret D."/>
            <person name="Drula E."/>
            <person name="Kwon M.J."/>
            <person name="Gouret P."/>
            <person name="Lesage-Meessen L."/>
            <person name="Lombard V."/>
            <person name="Mariette J."/>
            <person name="Noirot C."/>
            <person name="Park J."/>
            <person name="Patyshakuliyeva A."/>
            <person name="Wieneger R.A.B."/>
            <person name="Wosten H.A.B."/>
            <person name="Martin F."/>
            <person name="Coutinho P.M."/>
            <person name="de Vries R."/>
            <person name="Martinez A.T."/>
            <person name="Klopp C."/>
            <person name="Pontarotti P."/>
            <person name="Henrissat B."/>
            <person name="Record E."/>
        </authorList>
    </citation>
    <scope>NUCLEOTIDE SEQUENCE [LARGE SCALE GENOMIC DNA]</scope>
    <source>
        <strain evidence="2">BRFM137</strain>
    </source>
</reference>
<dbReference type="GO" id="GO:0003676">
    <property type="term" value="F:nucleic acid binding"/>
    <property type="evidence" value="ECO:0007669"/>
    <property type="project" value="InterPro"/>
</dbReference>
<comment type="caution">
    <text evidence="2">The sequence shown here is derived from an EMBL/GenBank/DDBJ whole genome shotgun (WGS) entry which is preliminary data.</text>
</comment>
<accession>A0A060SDP8</accession>
<feature type="compositionally biased region" description="Acidic residues" evidence="1">
    <location>
        <begin position="36"/>
        <end position="49"/>
    </location>
</feature>
<gene>
    <name evidence="2" type="ORF">BN946_scf184985.g56</name>
</gene>
<dbReference type="AlphaFoldDB" id="A0A060SDP8"/>
<dbReference type="Gene3D" id="3.30.420.10">
    <property type="entry name" value="Ribonuclease H-like superfamily/Ribonuclease H"/>
    <property type="match status" value="1"/>
</dbReference>
<dbReference type="EMBL" id="CCBP010000115">
    <property type="protein sequence ID" value="CDO72637.1"/>
    <property type="molecule type" value="Genomic_DNA"/>
</dbReference>
<dbReference type="PANTHER" id="PTHR35871:SF1">
    <property type="entry name" value="CXC1-LIKE CYSTEINE CLUSTER ASSOCIATED WITH KDZ TRANSPOSASES DOMAIN-CONTAINING PROTEIN"/>
    <property type="match status" value="1"/>
</dbReference>
<dbReference type="OMA" id="HRGPAPM"/>
<dbReference type="InterPro" id="IPR036397">
    <property type="entry name" value="RNaseH_sf"/>
</dbReference>
<dbReference type="OrthoDB" id="2753432at2759"/>
<protein>
    <recommendedName>
        <fullName evidence="4">Tc1-like transposase DDE domain-containing protein</fullName>
    </recommendedName>
</protein>